<evidence type="ECO:0000256" key="4">
    <source>
        <dbReference type="ARBA" id="ARBA00023002"/>
    </source>
</evidence>
<evidence type="ECO:0000259" key="10">
    <source>
        <dbReference type="PROSITE" id="PS51349"/>
    </source>
</evidence>
<gene>
    <name evidence="11" type="ORF">SAMN02744040_01335</name>
</gene>
<keyword evidence="2 9" id="KW-0285">Flavoprotein</keyword>
<keyword evidence="3 9" id="KW-0288">FMN</keyword>
<comment type="cofactor">
    <cofactor evidence="1">
        <name>FMN</name>
        <dbReference type="ChEBI" id="CHEBI:58210"/>
    </cofactor>
</comment>
<dbReference type="InterPro" id="IPR037396">
    <property type="entry name" value="FMN_HAD"/>
</dbReference>
<evidence type="ECO:0000256" key="8">
    <source>
        <dbReference type="PIRSR" id="PIRSR000138-1"/>
    </source>
</evidence>
<name>A0A1M5RDU3_9FIRM</name>
<dbReference type="Gene3D" id="3.20.20.70">
    <property type="entry name" value="Aldolase class I"/>
    <property type="match status" value="1"/>
</dbReference>
<organism evidence="11 12">
    <name type="scientific">Tepidibacter thalassicus DSM 15285</name>
    <dbReference type="NCBI Taxonomy" id="1123350"/>
    <lineage>
        <taxon>Bacteria</taxon>
        <taxon>Bacillati</taxon>
        <taxon>Bacillota</taxon>
        <taxon>Clostridia</taxon>
        <taxon>Peptostreptococcales</taxon>
        <taxon>Peptostreptococcaceae</taxon>
        <taxon>Tepidibacter</taxon>
    </lineage>
</organism>
<feature type="binding site" evidence="9">
    <location>
        <position position="239"/>
    </location>
    <ligand>
        <name>glyoxylate</name>
        <dbReference type="ChEBI" id="CHEBI:36655"/>
    </ligand>
</feature>
<keyword evidence="12" id="KW-1185">Reference proteome</keyword>
<dbReference type="GO" id="GO:0010181">
    <property type="term" value="F:FMN binding"/>
    <property type="evidence" value="ECO:0007669"/>
    <property type="project" value="InterPro"/>
</dbReference>
<dbReference type="GO" id="GO:0016853">
    <property type="term" value="F:isomerase activity"/>
    <property type="evidence" value="ECO:0007669"/>
    <property type="project" value="UniProtKB-KW"/>
</dbReference>
<feature type="binding site" evidence="9">
    <location>
        <begin position="290"/>
        <end position="291"/>
    </location>
    <ligand>
        <name>FMN</name>
        <dbReference type="ChEBI" id="CHEBI:58210"/>
    </ligand>
</feature>
<dbReference type="PANTHER" id="PTHR10578">
    <property type="entry name" value="S -2-HYDROXY-ACID OXIDASE-RELATED"/>
    <property type="match status" value="1"/>
</dbReference>
<comment type="similarity">
    <text evidence="5">Belongs to the FMN-dependent alpha-hydroxy acid dehydrogenase family.</text>
</comment>
<accession>A0A1M5RDU3</accession>
<dbReference type="SUPFAM" id="SSF51395">
    <property type="entry name" value="FMN-linked oxidoreductases"/>
    <property type="match status" value="1"/>
</dbReference>
<dbReference type="InterPro" id="IPR012133">
    <property type="entry name" value="Alpha-hydoxy_acid_DH_FMN"/>
</dbReference>
<dbReference type="AlphaFoldDB" id="A0A1M5RDU3"/>
<proteinExistence type="inferred from homology"/>
<dbReference type="PROSITE" id="PS51349">
    <property type="entry name" value="FMN_HYDROXY_ACID_DH_2"/>
    <property type="match status" value="1"/>
</dbReference>
<feature type="domain" description="FMN hydroxy acid dehydrogenase" evidence="10">
    <location>
        <begin position="37"/>
        <end position="341"/>
    </location>
</feature>
<protein>
    <recommendedName>
        <fullName evidence="6">L-lactate oxidase</fullName>
    </recommendedName>
</protein>
<dbReference type="CDD" id="cd02809">
    <property type="entry name" value="alpha_hydroxyacid_oxid_FMN"/>
    <property type="match status" value="1"/>
</dbReference>
<evidence type="ECO:0000256" key="1">
    <source>
        <dbReference type="ARBA" id="ARBA00001917"/>
    </source>
</evidence>
<dbReference type="PIRSF" id="PIRSF000138">
    <property type="entry name" value="Al-hdrx_acd_dh"/>
    <property type="match status" value="1"/>
</dbReference>
<dbReference type="Proteomes" id="UP000242520">
    <property type="component" value="Unassembled WGS sequence"/>
</dbReference>
<dbReference type="RefSeq" id="WP_072724890.1">
    <property type="nucleotide sequence ID" value="NZ_FQXH01000012.1"/>
</dbReference>
<dbReference type="GO" id="GO:0016491">
    <property type="term" value="F:oxidoreductase activity"/>
    <property type="evidence" value="ECO:0007669"/>
    <property type="project" value="UniProtKB-KW"/>
</dbReference>
<dbReference type="InterPro" id="IPR013785">
    <property type="entry name" value="Aldolase_TIM"/>
</dbReference>
<evidence type="ECO:0000256" key="9">
    <source>
        <dbReference type="PIRSR" id="PIRSR000138-2"/>
    </source>
</evidence>
<feature type="binding site" evidence="9">
    <location>
        <position position="236"/>
    </location>
    <ligand>
        <name>FMN</name>
        <dbReference type="ChEBI" id="CHEBI:58210"/>
    </ligand>
</feature>
<dbReference type="STRING" id="1123350.SAMN02744040_01335"/>
<evidence type="ECO:0000256" key="7">
    <source>
        <dbReference type="ARBA" id="ARBA00048754"/>
    </source>
</evidence>
<evidence type="ECO:0000256" key="6">
    <source>
        <dbReference type="ARBA" id="ARBA00029513"/>
    </source>
</evidence>
<reference evidence="12" key="1">
    <citation type="submission" date="2016-11" db="EMBL/GenBank/DDBJ databases">
        <authorList>
            <person name="Varghese N."/>
            <person name="Submissions S."/>
        </authorList>
    </citation>
    <scope>NUCLEOTIDE SEQUENCE [LARGE SCALE GENOMIC DNA]</scope>
    <source>
        <strain evidence="12">DSM 15285</strain>
    </source>
</reference>
<dbReference type="InterPro" id="IPR000262">
    <property type="entry name" value="FMN-dep_DH"/>
</dbReference>
<dbReference type="OrthoDB" id="9770452at2"/>
<comment type="catalytic activity">
    <reaction evidence="7">
        <text>(S)-lactate + O2 = pyruvate + H2O2</text>
        <dbReference type="Rhea" id="RHEA:55868"/>
        <dbReference type="ChEBI" id="CHEBI:15361"/>
        <dbReference type="ChEBI" id="CHEBI:15379"/>
        <dbReference type="ChEBI" id="CHEBI:16240"/>
        <dbReference type="ChEBI" id="CHEBI:16651"/>
    </reaction>
    <physiologicalReaction direction="left-to-right" evidence="7">
        <dbReference type="Rhea" id="RHEA:55869"/>
    </physiologicalReaction>
</comment>
<dbReference type="EMBL" id="FQXH01000012">
    <property type="protein sequence ID" value="SHH24464.1"/>
    <property type="molecule type" value="Genomic_DNA"/>
</dbReference>
<feature type="binding site" evidence="9">
    <location>
        <position position="212"/>
    </location>
    <ligand>
        <name>FMN</name>
        <dbReference type="ChEBI" id="CHEBI:58210"/>
    </ligand>
</feature>
<feature type="active site" description="Proton acceptor" evidence="8">
    <location>
        <position position="236"/>
    </location>
</feature>
<feature type="binding site" evidence="9">
    <location>
        <position position="234"/>
    </location>
    <ligand>
        <name>FMN</name>
        <dbReference type="ChEBI" id="CHEBI:58210"/>
    </ligand>
</feature>
<evidence type="ECO:0000256" key="2">
    <source>
        <dbReference type="ARBA" id="ARBA00022630"/>
    </source>
</evidence>
<evidence type="ECO:0000313" key="11">
    <source>
        <dbReference type="EMBL" id="SHH24464.1"/>
    </source>
</evidence>
<evidence type="ECO:0000256" key="3">
    <source>
        <dbReference type="ARBA" id="ARBA00022643"/>
    </source>
</evidence>
<dbReference type="Pfam" id="PF01070">
    <property type="entry name" value="FMN_dh"/>
    <property type="match status" value="2"/>
</dbReference>
<sequence length="343" mass="36648">MEIKELKKIAKDRMKGYCRLCKECNGIACAGEVPGMGGKGSGESFKRNYETLKNVKLVLKTIHDVKDPDMSVEIFGKKIDLPFITAPVTGNSINMGGFLTEAQYSDYVVFGSIEAGTFAMTGDSGNPQFYIDGLNSIKKANGIGIPIIKPRENMKIIENIKKAEETGAIGVGIDIDGAGLLTMALHGQPVGPKTVDELKELTSSTKLPFILKGIMSVEEAELAVEVGASAIVVSNHGGRILDYTLGVAEVLPKISKAVKGKITIFADGNVRNGVDILKYIALGADAVLAGRPIIWGAYGGGKEGVKLIIENLKEELKQAMILTGCKDVKSIDSSKIINLNKQF</sequence>
<dbReference type="PANTHER" id="PTHR10578:SF107">
    <property type="entry name" value="2-HYDROXYACID OXIDASE 1"/>
    <property type="match status" value="1"/>
</dbReference>
<keyword evidence="4" id="KW-0560">Oxidoreductase</keyword>
<feature type="binding site" evidence="9">
    <location>
        <begin position="267"/>
        <end position="271"/>
    </location>
    <ligand>
        <name>FMN</name>
        <dbReference type="ChEBI" id="CHEBI:58210"/>
    </ligand>
</feature>
<evidence type="ECO:0000313" key="12">
    <source>
        <dbReference type="Proteomes" id="UP000242520"/>
    </source>
</evidence>
<evidence type="ECO:0000256" key="5">
    <source>
        <dbReference type="ARBA" id="ARBA00024042"/>
    </source>
</evidence>
<keyword evidence="11" id="KW-0413">Isomerase</keyword>